<dbReference type="InterPro" id="IPR023210">
    <property type="entry name" value="NADP_OxRdtase_dom"/>
</dbReference>
<keyword evidence="5" id="KW-0633">Potassium transport</keyword>
<protein>
    <submittedName>
        <fullName evidence="12">Voltage-gated potassium channel subunit beta-3-like</fullName>
    </submittedName>
</protein>
<accession>A0A673MXF1</accession>
<dbReference type="Proteomes" id="UP000472270">
    <property type="component" value="Unassembled WGS sequence"/>
</dbReference>
<dbReference type="GO" id="GO:0016491">
    <property type="term" value="F:oxidoreductase activity"/>
    <property type="evidence" value="ECO:0007669"/>
    <property type="project" value="UniProtKB-KW"/>
</dbReference>
<dbReference type="PRINTS" id="PR01580">
    <property type="entry name" value="KCNAB3CHANEL"/>
</dbReference>
<dbReference type="InterPro" id="IPR005402">
    <property type="entry name" value="K_chnl_volt-dep_bsu_KCNAB3"/>
</dbReference>
<evidence type="ECO:0000256" key="9">
    <source>
        <dbReference type="ARBA" id="ARBA00023065"/>
    </source>
</evidence>
<evidence type="ECO:0000256" key="10">
    <source>
        <dbReference type="SAM" id="MobiDB-lite"/>
    </source>
</evidence>
<evidence type="ECO:0000313" key="12">
    <source>
        <dbReference type="Ensembl" id="ENSSRHP00000095120.1"/>
    </source>
</evidence>
<evidence type="ECO:0000259" key="11">
    <source>
        <dbReference type="Pfam" id="PF00248"/>
    </source>
</evidence>
<feature type="compositionally biased region" description="Low complexity" evidence="10">
    <location>
        <begin position="23"/>
        <end position="36"/>
    </location>
</feature>
<proteinExistence type="inferred from homology"/>
<dbReference type="GO" id="GO:0005249">
    <property type="term" value="F:voltage-gated potassium channel activity"/>
    <property type="evidence" value="ECO:0007669"/>
    <property type="project" value="InterPro"/>
</dbReference>
<feature type="domain" description="NADP-dependent oxidoreductase" evidence="11">
    <location>
        <begin position="157"/>
        <end position="369"/>
    </location>
</feature>
<dbReference type="PRINTS" id="PR01577">
    <property type="entry name" value="KCNABCHANNEL"/>
</dbReference>
<feature type="domain" description="NADP-dependent oxidoreductase" evidence="11">
    <location>
        <begin position="115"/>
        <end position="151"/>
    </location>
</feature>
<dbReference type="InterPro" id="IPR036812">
    <property type="entry name" value="NAD(P)_OxRdtase_dom_sf"/>
</dbReference>
<keyword evidence="6" id="KW-0521">NADP</keyword>
<dbReference type="SUPFAM" id="SSF51430">
    <property type="entry name" value="NAD(P)-linked oxidoreductase"/>
    <property type="match status" value="1"/>
</dbReference>
<keyword evidence="3" id="KW-0813">Transport</keyword>
<keyword evidence="7" id="KW-0630">Potassium</keyword>
<dbReference type="PANTHER" id="PTHR43150:SF3">
    <property type="entry name" value="VOLTAGE-GATED POTASSIUM CHANNEL SUBUNIT BETA-3"/>
    <property type="match status" value="1"/>
</dbReference>
<dbReference type="AlphaFoldDB" id="A0A673MXF1"/>
<keyword evidence="8" id="KW-0560">Oxidoreductase</keyword>
<comment type="similarity">
    <text evidence="2">Belongs to the shaker potassium channel beta subunit family.</text>
</comment>
<dbReference type="PANTHER" id="PTHR43150">
    <property type="entry name" value="HYPERKINETIC, ISOFORM M"/>
    <property type="match status" value="1"/>
</dbReference>
<dbReference type="Pfam" id="PF00248">
    <property type="entry name" value="Aldo_ket_red"/>
    <property type="match status" value="2"/>
</dbReference>
<dbReference type="NCBIfam" id="TIGR01293">
    <property type="entry name" value="Kv_beta"/>
    <property type="match status" value="1"/>
</dbReference>
<feature type="region of interest" description="Disordered" evidence="10">
    <location>
        <begin position="20"/>
        <end position="46"/>
    </location>
</feature>
<evidence type="ECO:0000256" key="5">
    <source>
        <dbReference type="ARBA" id="ARBA00022538"/>
    </source>
</evidence>
<dbReference type="GO" id="GO:1901379">
    <property type="term" value="P:regulation of potassium ion transmembrane transport"/>
    <property type="evidence" value="ECO:0007669"/>
    <property type="project" value="TreeGrafter"/>
</dbReference>
<reference evidence="12" key="2">
    <citation type="submission" date="2025-09" db="UniProtKB">
        <authorList>
            <consortium name="Ensembl"/>
        </authorList>
    </citation>
    <scope>IDENTIFICATION</scope>
</reference>
<keyword evidence="4" id="KW-0963">Cytoplasm</keyword>
<keyword evidence="9" id="KW-0406">Ion transport</keyword>
<evidence type="ECO:0000256" key="2">
    <source>
        <dbReference type="ARBA" id="ARBA00006515"/>
    </source>
</evidence>
<evidence type="ECO:0000256" key="3">
    <source>
        <dbReference type="ARBA" id="ARBA00022448"/>
    </source>
</evidence>
<comment type="subcellular location">
    <subcellularLocation>
        <location evidence="1">Cytoplasm</location>
    </subcellularLocation>
</comment>
<keyword evidence="13" id="KW-1185">Reference proteome</keyword>
<organism evidence="12 13">
    <name type="scientific">Sinocyclocheilus rhinocerous</name>
    <dbReference type="NCBI Taxonomy" id="307959"/>
    <lineage>
        <taxon>Eukaryota</taxon>
        <taxon>Metazoa</taxon>
        <taxon>Chordata</taxon>
        <taxon>Craniata</taxon>
        <taxon>Vertebrata</taxon>
        <taxon>Euteleostomi</taxon>
        <taxon>Actinopterygii</taxon>
        <taxon>Neopterygii</taxon>
        <taxon>Teleostei</taxon>
        <taxon>Ostariophysi</taxon>
        <taxon>Cypriniformes</taxon>
        <taxon>Cyprinidae</taxon>
        <taxon>Cyprininae</taxon>
        <taxon>Sinocyclocheilus</taxon>
    </lineage>
</organism>
<reference evidence="12" key="1">
    <citation type="submission" date="2025-08" db="UniProtKB">
        <authorList>
            <consortium name="Ensembl"/>
        </authorList>
    </citation>
    <scope>IDENTIFICATION</scope>
</reference>
<gene>
    <name evidence="12" type="primary">LOC107752242</name>
</gene>
<evidence type="ECO:0000256" key="4">
    <source>
        <dbReference type="ARBA" id="ARBA00022490"/>
    </source>
</evidence>
<evidence type="ECO:0000256" key="6">
    <source>
        <dbReference type="ARBA" id="ARBA00022857"/>
    </source>
</evidence>
<evidence type="ECO:0000313" key="13">
    <source>
        <dbReference type="Proteomes" id="UP000472270"/>
    </source>
</evidence>
<dbReference type="InterPro" id="IPR005399">
    <property type="entry name" value="K_chnl_volt-dep_bsu_KCNAB-rel"/>
</dbReference>
<dbReference type="GO" id="GO:0005737">
    <property type="term" value="C:cytoplasm"/>
    <property type="evidence" value="ECO:0007669"/>
    <property type="project" value="UniProtKB-SubCell"/>
</dbReference>
<dbReference type="InterPro" id="IPR005983">
    <property type="entry name" value="K_chnl_volt-dep_bsu_KCNAB"/>
</dbReference>
<evidence type="ECO:0000256" key="1">
    <source>
        <dbReference type="ARBA" id="ARBA00004496"/>
    </source>
</evidence>
<dbReference type="Ensembl" id="ENSSRHT00000097701.1">
    <property type="protein sequence ID" value="ENSSRHP00000095120.1"/>
    <property type="gene ID" value="ENSSRHG00000046791.1"/>
</dbReference>
<dbReference type="Gene3D" id="3.20.20.100">
    <property type="entry name" value="NADP-dependent oxidoreductase domain"/>
    <property type="match status" value="1"/>
</dbReference>
<dbReference type="GO" id="GO:0008076">
    <property type="term" value="C:voltage-gated potassium channel complex"/>
    <property type="evidence" value="ECO:0007669"/>
    <property type="project" value="TreeGrafter"/>
</dbReference>
<dbReference type="GO" id="GO:0044325">
    <property type="term" value="F:transmembrane transporter binding"/>
    <property type="evidence" value="ECO:0007669"/>
    <property type="project" value="TreeGrafter"/>
</dbReference>
<evidence type="ECO:0000256" key="7">
    <source>
        <dbReference type="ARBA" id="ARBA00022958"/>
    </source>
</evidence>
<sequence length="382" mass="42009">GAKGAGGKFSIEDLYRISKKPKASSGPASSAGAKGAVRGRGKGQKGETDALASQILEAAHRLVERRRLELYLRECGLSINDCQSERQAMLYRNLGKSGLRVSCLGLGELKLFKMAESVMTVAYENGVNLFDTAEVYASGRAEITLGNIIKKKGKVLGSLSRLQLDYVDIVFANRNDVNSPMEEVVRAMTFVINQGMAMYWGTSRWSAMEIMEAYSVARQFNLIPPVCEQAEYHYFQRDKVEVQLPELYHKIGVGAMTWSPLACGLITGKYSDGVPDCSRAAIKGYQWLKERVFSEEGRRQLAKIKELHLVADRLGCTASQLAIAWCLRSEGVSSVLLGVSNTDQLLENLGALRVLSQMTPQTVSEMDALLGNKPHSKKESRA</sequence>
<name>A0A673MXF1_9TELE</name>
<evidence type="ECO:0000256" key="8">
    <source>
        <dbReference type="ARBA" id="ARBA00023002"/>
    </source>
</evidence>
<dbReference type="GO" id="GO:0015459">
    <property type="term" value="F:potassium channel regulator activity"/>
    <property type="evidence" value="ECO:0007669"/>
    <property type="project" value="TreeGrafter"/>
</dbReference>